<accession>A0A4Q9UZW4</accession>
<feature type="domain" description="HTH marR-type" evidence="1">
    <location>
        <begin position="1"/>
        <end position="152"/>
    </location>
</feature>
<evidence type="ECO:0000313" key="2">
    <source>
        <dbReference type="EMBL" id="TBW21512.1"/>
    </source>
</evidence>
<dbReference type="InterPro" id="IPR036390">
    <property type="entry name" value="WH_DNA-bd_sf"/>
</dbReference>
<dbReference type="PRINTS" id="PR00598">
    <property type="entry name" value="HTHMARR"/>
</dbReference>
<dbReference type="InterPro" id="IPR039422">
    <property type="entry name" value="MarR/SlyA-like"/>
</dbReference>
<dbReference type="SUPFAM" id="SSF46785">
    <property type="entry name" value="Winged helix' DNA-binding domain"/>
    <property type="match status" value="1"/>
</dbReference>
<dbReference type="RefSeq" id="WP_131281346.1">
    <property type="nucleotide sequence ID" value="NZ_JBHSLR010000006.1"/>
</dbReference>
<evidence type="ECO:0000259" key="1">
    <source>
        <dbReference type="PROSITE" id="PS50995"/>
    </source>
</evidence>
<dbReference type="AlphaFoldDB" id="A0A4Q9UZW4"/>
<dbReference type="Gene3D" id="1.10.10.10">
    <property type="entry name" value="Winged helix-like DNA-binding domain superfamily/Winged helix DNA-binding domain"/>
    <property type="match status" value="1"/>
</dbReference>
<keyword evidence="3" id="KW-1185">Reference proteome</keyword>
<dbReference type="Proteomes" id="UP000293036">
    <property type="component" value="Unassembled WGS sequence"/>
</dbReference>
<dbReference type="InterPro" id="IPR036388">
    <property type="entry name" value="WH-like_DNA-bd_sf"/>
</dbReference>
<dbReference type="GO" id="GO:0003700">
    <property type="term" value="F:DNA-binding transcription factor activity"/>
    <property type="evidence" value="ECO:0007669"/>
    <property type="project" value="InterPro"/>
</dbReference>
<reference evidence="2 3" key="1">
    <citation type="submission" date="2019-02" db="EMBL/GenBank/DDBJ databases">
        <title>Arcanobacterium bovis sp. nov., isolated from the milk of a cow with mastitis.</title>
        <authorList>
            <person name="Sammra O."/>
            <person name="Foster G."/>
            <person name="Hassan A."/>
            <person name="Alssahen M."/>
            <person name="Laemmler C."/>
            <person name="Borowiak M."/>
            <person name="Malorny B."/>
            <person name="Abdulmawjood A."/>
        </authorList>
    </citation>
    <scope>NUCLEOTIDE SEQUENCE [LARGE SCALE GENOMIC DNA]</scope>
    <source>
        <strain evidence="2 3">C605018/01/1</strain>
    </source>
</reference>
<evidence type="ECO:0000313" key="3">
    <source>
        <dbReference type="Proteomes" id="UP000293036"/>
    </source>
</evidence>
<dbReference type="PROSITE" id="PS50995">
    <property type="entry name" value="HTH_MARR_2"/>
    <property type="match status" value="1"/>
</dbReference>
<dbReference type="SMART" id="SM00347">
    <property type="entry name" value="HTH_MARR"/>
    <property type="match status" value="1"/>
</dbReference>
<dbReference type="PANTHER" id="PTHR33164">
    <property type="entry name" value="TRANSCRIPTIONAL REGULATOR, MARR FAMILY"/>
    <property type="match status" value="1"/>
</dbReference>
<dbReference type="InterPro" id="IPR000835">
    <property type="entry name" value="HTH_MarR-typ"/>
</dbReference>
<dbReference type="GO" id="GO:0006950">
    <property type="term" value="P:response to stress"/>
    <property type="evidence" value="ECO:0007669"/>
    <property type="project" value="TreeGrafter"/>
</dbReference>
<dbReference type="EMBL" id="SJDT01000004">
    <property type="protein sequence ID" value="TBW21512.1"/>
    <property type="molecule type" value="Genomic_DNA"/>
</dbReference>
<comment type="caution">
    <text evidence="2">The sequence shown here is derived from an EMBL/GenBank/DDBJ whole genome shotgun (WGS) entry which is preliminary data.</text>
</comment>
<gene>
    <name evidence="2" type="ORF">EZJ44_06110</name>
</gene>
<organism evidence="2 3">
    <name type="scientific">Arcanobacterium bovis</name>
    <dbReference type="NCBI Taxonomy" id="2529275"/>
    <lineage>
        <taxon>Bacteria</taxon>
        <taxon>Bacillati</taxon>
        <taxon>Actinomycetota</taxon>
        <taxon>Actinomycetes</taxon>
        <taxon>Actinomycetales</taxon>
        <taxon>Actinomycetaceae</taxon>
        <taxon>Arcanobacterium</taxon>
    </lineage>
</organism>
<dbReference type="PANTHER" id="PTHR33164:SF99">
    <property type="entry name" value="MARR FAMILY REGULATORY PROTEIN"/>
    <property type="match status" value="1"/>
</dbReference>
<proteinExistence type="predicted"/>
<sequence>MNAPESTNVRWLDDEEQIAWRAYLRGTSTLLDLINRDMEADNGMALGEYEILVHLSEAENHSLRMSQLAERLVHSRSRLTHTVRRLEEIGYVERFRCVDDGRGINCRLTEIGFNKLKDSAPSHVESVRVHLIDLLSREEMLELGRISAKIFADVESK</sequence>
<protein>
    <submittedName>
        <fullName evidence="2">MarR family transcriptional regulator</fullName>
    </submittedName>
</protein>
<dbReference type="Pfam" id="PF01047">
    <property type="entry name" value="MarR"/>
    <property type="match status" value="1"/>
</dbReference>
<dbReference type="OrthoDB" id="8635520at2"/>
<name>A0A4Q9UZW4_9ACTO</name>